<organism evidence="1 2">
    <name type="scientific">Vallitalea maricola</name>
    <dbReference type="NCBI Taxonomy" id="3074433"/>
    <lineage>
        <taxon>Bacteria</taxon>
        <taxon>Bacillati</taxon>
        <taxon>Bacillota</taxon>
        <taxon>Clostridia</taxon>
        <taxon>Lachnospirales</taxon>
        <taxon>Vallitaleaceae</taxon>
        <taxon>Vallitalea</taxon>
    </lineage>
</organism>
<proteinExistence type="predicted"/>
<gene>
    <name evidence="1" type="ORF">AN2V17_43880</name>
</gene>
<dbReference type="Proteomes" id="UP001374599">
    <property type="component" value="Unassembled WGS sequence"/>
</dbReference>
<reference evidence="1" key="1">
    <citation type="submission" date="2023-09" db="EMBL/GenBank/DDBJ databases">
        <title>Vallitalea sediminicola and Vallitalea maricola sp. nov., anaerobic bacteria isolated from marine sediment.</title>
        <authorList>
            <person name="Hirano S."/>
            <person name="Maeda A."/>
            <person name="Terahara T."/>
            <person name="Mori K."/>
            <person name="Hamada M."/>
            <person name="Matsumoto R."/>
            <person name="Kobayashi T."/>
        </authorList>
    </citation>
    <scope>NUCLEOTIDE SEQUENCE</scope>
    <source>
        <strain evidence="1">AN17-2</strain>
    </source>
</reference>
<sequence length="111" mass="13171">MEMNIIERVLKFRDDRNWRQFHNPKDLAISISLEAAELLENFQWSGIDTEVAEKANEIQEELADVLIYCILLADSMNIDIDDIIRSKLEKNEEKYKIEKCYGNKKKYTELE</sequence>
<protein>
    <submittedName>
        <fullName evidence="1">Nucleotide pyrophosphohydrolase</fullName>
    </submittedName>
</protein>
<dbReference type="EMBL" id="BTPU01000098">
    <property type="protein sequence ID" value="GMQ65146.1"/>
    <property type="molecule type" value="Genomic_DNA"/>
</dbReference>
<evidence type="ECO:0000313" key="2">
    <source>
        <dbReference type="Proteomes" id="UP001374599"/>
    </source>
</evidence>
<keyword evidence="2" id="KW-1185">Reference proteome</keyword>
<evidence type="ECO:0000313" key="1">
    <source>
        <dbReference type="EMBL" id="GMQ65146.1"/>
    </source>
</evidence>
<accession>A0ACB5UQT3</accession>
<comment type="caution">
    <text evidence="1">The sequence shown here is derived from an EMBL/GenBank/DDBJ whole genome shotgun (WGS) entry which is preliminary data.</text>
</comment>
<name>A0ACB5UQT3_9FIRM</name>